<dbReference type="Gene3D" id="2.130.10.10">
    <property type="entry name" value="YVTN repeat-like/Quinoprotein amine dehydrogenase"/>
    <property type="match status" value="1"/>
</dbReference>
<evidence type="ECO:0000313" key="4">
    <source>
        <dbReference type="EMBL" id="KAL3734822.1"/>
    </source>
</evidence>
<evidence type="ECO:0000259" key="3">
    <source>
        <dbReference type="Pfam" id="PF23581"/>
    </source>
</evidence>
<dbReference type="AlphaFoldDB" id="A0ABD3K6D4"/>
<comment type="caution">
    <text evidence="4">The sequence shown here is derived from an EMBL/GenBank/DDBJ whole genome shotgun (WGS) entry which is preliminary data.</text>
</comment>
<name>A0ABD3K6D4_EUCGL</name>
<feature type="compositionally biased region" description="Basic and acidic residues" evidence="1">
    <location>
        <begin position="1"/>
        <end position="10"/>
    </location>
</feature>
<dbReference type="PANTHER" id="PTHR31913">
    <property type="entry name" value="VACUOLAR IMPORT AND DEGRADATION PROTEIN 27"/>
    <property type="match status" value="1"/>
</dbReference>
<dbReference type="InterPro" id="IPR040458">
    <property type="entry name" value="Vid27"/>
</dbReference>
<accession>A0ABD3K6D4</accession>
<dbReference type="EMBL" id="JBJKBG010000006">
    <property type="protein sequence ID" value="KAL3734822.1"/>
    <property type="molecule type" value="Genomic_DNA"/>
</dbReference>
<organism evidence="4 5">
    <name type="scientific">Eucalyptus globulus</name>
    <name type="common">Tasmanian blue gum</name>
    <dbReference type="NCBI Taxonomy" id="34317"/>
    <lineage>
        <taxon>Eukaryota</taxon>
        <taxon>Viridiplantae</taxon>
        <taxon>Streptophyta</taxon>
        <taxon>Embryophyta</taxon>
        <taxon>Tracheophyta</taxon>
        <taxon>Spermatophyta</taxon>
        <taxon>Magnoliopsida</taxon>
        <taxon>eudicotyledons</taxon>
        <taxon>Gunneridae</taxon>
        <taxon>Pentapetalae</taxon>
        <taxon>rosids</taxon>
        <taxon>malvids</taxon>
        <taxon>Myrtales</taxon>
        <taxon>Myrtaceae</taxon>
        <taxon>Myrtoideae</taxon>
        <taxon>Eucalypteae</taxon>
        <taxon>Eucalyptus</taxon>
    </lineage>
</organism>
<keyword evidence="5" id="KW-1185">Reference proteome</keyword>
<proteinExistence type="predicted"/>
<evidence type="ECO:0000259" key="2">
    <source>
        <dbReference type="Pfam" id="PF08553"/>
    </source>
</evidence>
<evidence type="ECO:0000256" key="1">
    <source>
        <dbReference type="SAM" id="MobiDB-lite"/>
    </source>
</evidence>
<evidence type="ECO:0008006" key="6">
    <source>
        <dbReference type="Google" id="ProtNLM"/>
    </source>
</evidence>
<dbReference type="InterPro" id="IPR055559">
    <property type="entry name" value="CYPRO4_DUF7135"/>
</dbReference>
<dbReference type="InterPro" id="IPR013863">
    <property type="entry name" value="VID27_C"/>
</dbReference>
<dbReference type="InterPro" id="IPR015943">
    <property type="entry name" value="WD40/YVTN_repeat-like_dom_sf"/>
</dbReference>
<dbReference type="PANTHER" id="PTHR31913:SF0">
    <property type="entry name" value="VACUOLAR IMPORT AND DEGRADATION PROTEIN 27"/>
    <property type="match status" value="1"/>
</dbReference>
<dbReference type="Pfam" id="PF23581">
    <property type="entry name" value="DUF7135"/>
    <property type="match status" value="1"/>
</dbReference>
<dbReference type="SUPFAM" id="SSF101908">
    <property type="entry name" value="Putative isomerase YbhE"/>
    <property type="match status" value="1"/>
</dbReference>
<feature type="domain" description="Vacuolar import/degradation Vid27 C-terminal" evidence="2">
    <location>
        <begin position="267"/>
        <end position="584"/>
    </location>
</feature>
<reference evidence="4 5" key="1">
    <citation type="submission" date="2024-11" db="EMBL/GenBank/DDBJ databases">
        <title>Chromosome-level genome assembly of Eucalyptus globulus Labill. provides insights into its genome evolution.</title>
        <authorList>
            <person name="Li X."/>
        </authorList>
    </citation>
    <scope>NUCLEOTIDE SEQUENCE [LARGE SCALE GENOMIC DNA]</scope>
    <source>
        <strain evidence="4">CL2024</strain>
        <tissue evidence="4">Fresh tender leaves</tissue>
    </source>
</reference>
<feature type="region of interest" description="Disordered" evidence="1">
    <location>
        <begin position="1"/>
        <end position="52"/>
    </location>
</feature>
<evidence type="ECO:0000313" key="5">
    <source>
        <dbReference type="Proteomes" id="UP001634007"/>
    </source>
</evidence>
<gene>
    <name evidence="4" type="ORF">ACJRO7_024061</name>
</gene>
<dbReference type="Proteomes" id="UP001634007">
    <property type="component" value="Unassembled WGS sequence"/>
</dbReference>
<feature type="domain" description="DUF7135" evidence="3">
    <location>
        <begin position="41"/>
        <end position="209"/>
    </location>
</feature>
<dbReference type="Pfam" id="PF08553">
    <property type="entry name" value="VID27"/>
    <property type="match status" value="1"/>
</dbReference>
<protein>
    <recommendedName>
        <fullName evidence="6">Vacuolar import/degradation Vid27 C-terminal domain-containing protein</fullName>
    </recommendedName>
</protein>
<sequence>MGGAQSREDLDLSDCESEDARSRQESDQEDDAYEDARGQSSGERAKSPASLDDVEARLRALKLKYSSPSSERKTHLQNAVKLYLHIGGNTPKAKWVVSEKLTCYRFVKTSREGESDGEEEEEEEEEGEGGEGWWVLKIGSKVRARVGAGMQLRYFGEQRRVDFVAGGLWAVKFLSNEDYRAFGGRYQDCLFENTYGYEATEQNRIKVYGKDFMGWAKPEAADDSMWEDAEDSLSPGSVTPLRPSQDLLEEFEEVANGGIQSLALGALDNSFLVGDSGIQVVKNFSHGIHGKGVFVNFDSGSSHRNGLSTTYSTPKKALLMKAETNMLLMSPINEGKPHGRGIHQLDIETGKIVSEWKFEKDGADIAMRDIVNDSKGAQLDPTGSTFLGLDDNRLCRWDMRDRKGLVQNLADANTPVLNWTQGHQFSRGTNFQCFATTGDGSIAVGSLDGKIRLYSTNSMRQAKTAFPGLGSPITHVDVTFDGKWILGTTDTYLILICTLFTDKDGKTKTGFNGRMGNRISAPRLLKLTPLDSHLAGVDNKFRGGQFSWVTENGKQERHLVATVGKFSVIWNFQQVKNGSHECYRNQEGLKSCYCYKIVPKDESIVDSRFMHDKFAVTDSPEAPLVIATPLKVSSFSISSRR</sequence>
<dbReference type="FunFam" id="2.130.10.10:FF:000663">
    <property type="entry name" value="Vacuolar import/degradation Vid27-related protein"/>
    <property type="match status" value="1"/>
</dbReference>